<dbReference type="RefSeq" id="WP_203903909.1">
    <property type="nucleotide sequence ID" value="NZ_BOPF01000036.1"/>
</dbReference>
<dbReference type="Gene3D" id="1.10.10.60">
    <property type="entry name" value="Homeodomain-like"/>
    <property type="match status" value="1"/>
</dbReference>
<dbReference type="Pfam" id="PF00440">
    <property type="entry name" value="TetR_N"/>
    <property type="match status" value="1"/>
</dbReference>
<evidence type="ECO:0000313" key="7">
    <source>
        <dbReference type="Proteomes" id="UP000619260"/>
    </source>
</evidence>
<evidence type="ECO:0000256" key="1">
    <source>
        <dbReference type="ARBA" id="ARBA00023015"/>
    </source>
</evidence>
<dbReference type="Proteomes" id="UP000619260">
    <property type="component" value="Unassembled WGS sequence"/>
</dbReference>
<evidence type="ECO:0000313" key="6">
    <source>
        <dbReference type="EMBL" id="GIJ50480.1"/>
    </source>
</evidence>
<proteinExistence type="predicted"/>
<evidence type="ECO:0000259" key="5">
    <source>
        <dbReference type="PROSITE" id="PS50977"/>
    </source>
</evidence>
<organism evidence="6 7">
    <name type="scientific">Virgisporangium aliadipatigenens</name>
    <dbReference type="NCBI Taxonomy" id="741659"/>
    <lineage>
        <taxon>Bacteria</taxon>
        <taxon>Bacillati</taxon>
        <taxon>Actinomycetota</taxon>
        <taxon>Actinomycetes</taxon>
        <taxon>Micromonosporales</taxon>
        <taxon>Micromonosporaceae</taxon>
        <taxon>Virgisporangium</taxon>
    </lineage>
</organism>
<dbReference type="GO" id="GO:0003677">
    <property type="term" value="F:DNA binding"/>
    <property type="evidence" value="ECO:0007669"/>
    <property type="project" value="UniProtKB-UniRule"/>
</dbReference>
<feature type="domain" description="HTH tetR-type" evidence="5">
    <location>
        <begin position="10"/>
        <end position="70"/>
    </location>
</feature>
<keyword evidence="1" id="KW-0805">Transcription regulation</keyword>
<dbReference type="SUPFAM" id="SSF46689">
    <property type="entry name" value="Homeodomain-like"/>
    <property type="match status" value="1"/>
</dbReference>
<feature type="DNA-binding region" description="H-T-H motif" evidence="4">
    <location>
        <begin position="33"/>
        <end position="52"/>
    </location>
</feature>
<dbReference type="PROSITE" id="PS50977">
    <property type="entry name" value="HTH_TETR_2"/>
    <property type="match status" value="1"/>
</dbReference>
<dbReference type="PANTHER" id="PTHR47506:SF6">
    <property type="entry name" value="HTH-TYPE TRANSCRIPTIONAL REPRESSOR NEMR"/>
    <property type="match status" value="1"/>
</dbReference>
<dbReference type="SUPFAM" id="SSF48498">
    <property type="entry name" value="Tetracyclin repressor-like, C-terminal domain"/>
    <property type="match status" value="1"/>
</dbReference>
<gene>
    <name evidence="6" type="ORF">Val02_73660</name>
</gene>
<dbReference type="InterPro" id="IPR036271">
    <property type="entry name" value="Tet_transcr_reg_TetR-rel_C_sf"/>
</dbReference>
<protein>
    <submittedName>
        <fullName evidence="6">TetR family transcriptional regulator</fullName>
    </submittedName>
</protein>
<dbReference type="InterPro" id="IPR011075">
    <property type="entry name" value="TetR_C"/>
</dbReference>
<comment type="caution">
    <text evidence="6">The sequence shown here is derived from an EMBL/GenBank/DDBJ whole genome shotgun (WGS) entry which is preliminary data.</text>
</comment>
<evidence type="ECO:0000256" key="4">
    <source>
        <dbReference type="PROSITE-ProRule" id="PRU00335"/>
    </source>
</evidence>
<evidence type="ECO:0000256" key="3">
    <source>
        <dbReference type="ARBA" id="ARBA00023163"/>
    </source>
</evidence>
<dbReference type="Pfam" id="PF16925">
    <property type="entry name" value="TetR_C_13"/>
    <property type="match status" value="1"/>
</dbReference>
<keyword evidence="3" id="KW-0804">Transcription</keyword>
<evidence type="ECO:0000256" key="2">
    <source>
        <dbReference type="ARBA" id="ARBA00023125"/>
    </source>
</evidence>
<name>A0A8J3YVB2_9ACTN</name>
<dbReference type="Gene3D" id="1.10.357.10">
    <property type="entry name" value="Tetracycline Repressor, domain 2"/>
    <property type="match status" value="1"/>
</dbReference>
<keyword evidence="2 4" id="KW-0238">DNA-binding</keyword>
<accession>A0A8J3YVB2</accession>
<sequence length="210" mass="23017">MIDGRLQRGERTRTAVLDRTLLLASAEGLSGLSLARLADTLNLSKSGLFAHWGSKEALQLAVIEHARSQWEQEVIRPAVAAPRGLRRLWATHDRRMAYYESEKQPGCFFFANAYFEYNARPGAVRERLLVELADWVRYLTGLVEQAVEIGELPPGIDASALVHLTDALGVYAAMQAPAVGAAVTCRGSRVALLTHLRSLATDPTVLPEPT</sequence>
<dbReference type="InterPro" id="IPR009057">
    <property type="entry name" value="Homeodomain-like_sf"/>
</dbReference>
<dbReference type="PANTHER" id="PTHR47506">
    <property type="entry name" value="TRANSCRIPTIONAL REGULATORY PROTEIN"/>
    <property type="match status" value="1"/>
</dbReference>
<keyword evidence="7" id="KW-1185">Reference proteome</keyword>
<dbReference type="EMBL" id="BOPF01000036">
    <property type="protein sequence ID" value="GIJ50480.1"/>
    <property type="molecule type" value="Genomic_DNA"/>
</dbReference>
<dbReference type="AlphaFoldDB" id="A0A8J3YVB2"/>
<dbReference type="InterPro" id="IPR001647">
    <property type="entry name" value="HTH_TetR"/>
</dbReference>
<reference evidence="6" key="1">
    <citation type="submission" date="2021-01" db="EMBL/GenBank/DDBJ databases">
        <title>Whole genome shotgun sequence of Virgisporangium aliadipatigenens NBRC 105644.</title>
        <authorList>
            <person name="Komaki H."/>
            <person name="Tamura T."/>
        </authorList>
    </citation>
    <scope>NUCLEOTIDE SEQUENCE</scope>
    <source>
        <strain evidence="6">NBRC 105644</strain>
    </source>
</reference>